<dbReference type="SUPFAM" id="SSF55831">
    <property type="entry name" value="Thymidylate synthase/dCMP hydroxymethylase"/>
    <property type="match status" value="1"/>
</dbReference>
<dbReference type="GO" id="GO:0006231">
    <property type="term" value="P:dTMP biosynthetic process"/>
    <property type="evidence" value="ECO:0007669"/>
    <property type="project" value="TreeGrafter"/>
</dbReference>
<dbReference type="PANTHER" id="PTHR11548">
    <property type="entry name" value="THYMIDYLATE SYNTHASE 1"/>
    <property type="match status" value="1"/>
</dbReference>
<reference evidence="5" key="1">
    <citation type="submission" date="2020-04" db="EMBL/GenBank/DDBJ databases">
        <authorList>
            <person name="Chiriac C."/>
            <person name="Salcher M."/>
            <person name="Ghai R."/>
            <person name="Kavagutti S V."/>
        </authorList>
    </citation>
    <scope>NUCLEOTIDE SEQUENCE</scope>
</reference>
<comment type="similarity">
    <text evidence="1">Belongs to the thymidylate synthase family.</text>
</comment>
<dbReference type="GO" id="GO:0004799">
    <property type="term" value="F:thymidylate synthase activity"/>
    <property type="evidence" value="ECO:0007669"/>
    <property type="project" value="TreeGrafter"/>
</dbReference>
<dbReference type="InterPro" id="IPR023451">
    <property type="entry name" value="Thymidate_synth/dCMP_Mease_dom"/>
</dbReference>
<accession>A0A6J5NID6</accession>
<dbReference type="InterPro" id="IPR045097">
    <property type="entry name" value="Thymidate_synth/dCMP_Mease"/>
</dbReference>
<dbReference type="InterPro" id="IPR036926">
    <property type="entry name" value="Thymidate_synth/dCMP_Mease_sf"/>
</dbReference>
<evidence type="ECO:0000313" key="5">
    <source>
        <dbReference type="EMBL" id="CAB4159570.1"/>
    </source>
</evidence>
<dbReference type="Gene3D" id="3.30.572.10">
    <property type="entry name" value="Thymidylate synthase/dCMP hydroxymethylase domain"/>
    <property type="match status" value="1"/>
</dbReference>
<feature type="domain" description="Thymidylate synthase/dCMP hydroxymethylase" evidence="4">
    <location>
        <begin position="59"/>
        <end position="250"/>
    </location>
</feature>
<evidence type="ECO:0000256" key="3">
    <source>
        <dbReference type="ARBA" id="ARBA00022679"/>
    </source>
</evidence>
<dbReference type="PANTHER" id="PTHR11548:SF1">
    <property type="entry name" value="THYMIDYLATE SYNTHASE 1"/>
    <property type="match status" value="1"/>
</dbReference>
<evidence type="ECO:0000256" key="2">
    <source>
        <dbReference type="ARBA" id="ARBA00022603"/>
    </source>
</evidence>
<dbReference type="GO" id="GO:0032259">
    <property type="term" value="P:methylation"/>
    <property type="evidence" value="ECO:0007669"/>
    <property type="project" value="UniProtKB-KW"/>
</dbReference>
<dbReference type="EMBL" id="LR796670">
    <property type="protein sequence ID" value="CAB4159570.1"/>
    <property type="molecule type" value="Genomic_DNA"/>
</dbReference>
<evidence type="ECO:0000259" key="4">
    <source>
        <dbReference type="Pfam" id="PF00303"/>
    </source>
</evidence>
<proteinExistence type="inferred from homology"/>
<protein>
    <submittedName>
        <fullName evidence="5">ThyA Thymidylate synthase</fullName>
    </submittedName>
</protein>
<keyword evidence="3" id="KW-0808">Transferase</keyword>
<dbReference type="Pfam" id="PF00303">
    <property type="entry name" value="Thymidylat_synt"/>
    <property type="match status" value="1"/>
</dbReference>
<organism evidence="5">
    <name type="scientific">uncultured Caudovirales phage</name>
    <dbReference type="NCBI Taxonomy" id="2100421"/>
    <lineage>
        <taxon>Viruses</taxon>
        <taxon>Duplodnaviria</taxon>
        <taxon>Heunggongvirae</taxon>
        <taxon>Uroviricota</taxon>
        <taxon>Caudoviricetes</taxon>
        <taxon>Peduoviridae</taxon>
        <taxon>Maltschvirus</taxon>
        <taxon>Maltschvirus maltsch</taxon>
    </lineage>
</organism>
<evidence type="ECO:0000256" key="1">
    <source>
        <dbReference type="ARBA" id="ARBA00009972"/>
    </source>
</evidence>
<name>A0A6J5NID6_9CAUD</name>
<gene>
    <name evidence="5" type="ORF">UFOVP699_306</name>
</gene>
<keyword evidence="2" id="KW-0489">Methyltransferase</keyword>
<sequence>MIIYQSVGFAEVYEEALTDLIKYPEYVTQPRDMKIKENCDVALVIENPLSCLYHNPERSSQSKYIAAELLWYFMGRNDVEYIAKYAKFWESIKNDDDTVNSSYGNLLFANKNEHGLTQYQWALESLIKDKDSRQAILHFNLPIHQRHGNKDFVCTVYGIFQIRNNKLNFTIHMRSNDVILGLPTDVAFFATLQSQMLKHLRQLGGYSDLELGTYTHIANSFHVYERHFDLVERMIKHKFDPINIPEVQCNLITEDGTPTVAFSHLFETQETINETGDSLFNWILKNINL</sequence>